<evidence type="ECO:0000256" key="2">
    <source>
        <dbReference type="SAM" id="Phobius"/>
    </source>
</evidence>
<dbReference type="Proteomes" id="UP000752292">
    <property type="component" value="Unassembled WGS sequence"/>
</dbReference>
<sequence>MHEWGQKRELSLGMRILLQVLRFALAALFFYIAYLGIIWRQAAPPLAPPAQQKARPAPFAPPALRSPPKEPSAAPAKQSTAPSPETPPAEPTLEKPAAEEAR</sequence>
<dbReference type="AlphaFoldDB" id="A0A932ZSU0"/>
<keyword evidence="2" id="KW-0472">Membrane</keyword>
<comment type="caution">
    <text evidence="3">The sequence shown here is derived from an EMBL/GenBank/DDBJ whole genome shotgun (WGS) entry which is preliminary data.</text>
</comment>
<organism evidence="3 4">
    <name type="scientific">Tectimicrobiota bacterium</name>
    <dbReference type="NCBI Taxonomy" id="2528274"/>
    <lineage>
        <taxon>Bacteria</taxon>
        <taxon>Pseudomonadati</taxon>
        <taxon>Nitrospinota/Tectimicrobiota group</taxon>
        <taxon>Candidatus Tectimicrobiota</taxon>
    </lineage>
</organism>
<evidence type="ECO:0000256" key="1">
    <source>
        <dbReference type="SAM" id="MobiDB-lite"/>
    </source>
</evidence>
<name>A0A932ZSU0_UNCTE</name>
<feature type="transmembrane region" description="Helical" evidence="2">
    <location>
        <begin position="20"/>
        <end position="39"/>
    </location>
</feature>
<feature type="region of interest" description="Disordered" evidence="1">
    <location>
        <begin position="47"/>
        <end position="102"/>
    </location>
</feature>
<evidence type="ECO:0000313" key="4">
    <source>
        <dbReference type="Proteomes" id="UP000752292"/>
    </source>
</evidence>
<dbReference type="EMBL" id="JACQRX010000079">
    <property type="protein sequence ID" value="MBI4251173.1"/>
    <property type="molecule type" value="Genomic_DNA"/>
</dbReference>
<accession>A0A932ZSU0</accession>
<gene>
    <name evidence="3" type="ORF">HY618_01835</name>
</gene>
<feature type="compositionally biased region" description="Basic and acidic residues" evidence="1">
    <location>
        <begin position="92"/>
        <end position="102"/>
    </location>
</feature>
<protein>
    <submittedName>
        <fullName evidence="3">Uncharacterized protein</fullName>
    </submittedName>
</protein>
<keyword evidence="2" id="KW-1133">Transmembrane helix</keyword>
<proteinExistence type="predicted"/>
<keyword evidence="2" id="KW-0812">Transmembrane</keyword>
<feature type="compositionally biased region" description="Low complexity" evidence="1">
    <location>
        <begin position="71"/>
        <end position="83"/>
    </location>
</feature>
<evidence type="ECO:0000313" key="3">
    <source>
        <dbReference type="EMBL" id="MBI4251173.1"/>
    </source>
</evidence>
<reference evidence="3" key="1">
    <citation type="submission" date="2020-07" db="EMBL/GenBank/DDBJ databases">
        <title>Huge and variable diversity of episymbiotic CPR bacteria and DPANN archaea in groundwater ecosystems.</title>
        <authorList>
            <person name="He C.Y."/>
            <person name="Keren R."/>
            <person name="Whittaker M."/>
            <person name="Farag I.F."/>
            <person name="Doudna J."/>
            <person name="Cate J.H.D."/>
            <person name="Banfield J.F."/>
        </authorList>
    </citation>
    <scope>NUCLEOTIDE SEQUENCE</scope>
    <source>
        <strain evidence="3">NC_groundwater_1370_Ag_S-0.2um_69_93</strain>
    </source>
</reference>